<sequence length="98" mass="11563">MIKPYLNSLFTKLKTWFAFKNNASVRLISVYVLSEMCAVDKQILIYSDAVHYFLVIKKCVKPTFNYKLNAFKAIFKEIKDKYEEFFFVMSVIFLSHGP</sequence>
<evidence type="ECO:0000313" key="1">
    <source>
        <dbReference type="EMBL" id="RNA43246.1"/>
    </source>
</evidence>
<protein>
    <submittedName>
        <fullName evidence="1">Uncharacterized protein</fullName>
    </submittedName>
</protein>
<dbReference type="AlphaFoldDB" id="A0A3M7T5D1"/>
<name>A0A3M7T5D1_BRAPC</name>
<comment type="caution">
    <text evidence="1">The sequence shown here is derived from an EMBL/GenBank/DDBJ whole genome shotgun (WGS) entry which is preliminary data.</text>
</comment>
<accession>A0A3M7T5D1</accession>
<gene>
    <name evidence="1" type="ORF">BpHYR1_046512</name>
</gene>
<organism evidence="1 2">
    <name type="scientific">Brachionus plicatilis</name>
    <name type="common">Marine rotifer</name>
    <name type="synonym">Brachionus muelleri</name>
    <dbReference type="NCBI Taxonomy" id="10195"/>
    <lineage>
        <taxon>Eukaryota</taxon>
        <taxon>Metazoa</taxon>
        <taxon>Spiralia</taxon>
        <taxon>Gnathifera</taxon>
        <taxon>Rotifera</taxon>
        <taxon>Eurotatoria</taxon>
        <taxon>Monogononta</taxon>
        <taxon>Pseudotrocha</taxon>
        <taxon>Ploima</taxon>
        <taxon>Brachionidae</taxon>
        <taxon>Brachionus</taxon>
    </lineage>
</organism>
<reference evidence="1 2" key="1">
    <citation type="journal article" date="2018" name="Sci. Rep.">
        <title>Genomic signatures of local adaptation to the degree of environmental predictability in rotifers.</title>
        <authorList>
            <person name="Franch-Gras L."/>
            <person name="Hahn C."/>
            <person name="Garcia-Roger E.M."/>
            <person name="Carmona M.J."/>
            <person name="Serra M."/>
            <person name="Gomez A."/>
        </authorList>
    </citation>
    <scope>NUCLEOTIDE SEQUENCE [LARGE SCALE GENOMIC DNA]</scope>
    <source>
        <strain evidence="1">HYR1</strain>
    </source>
</reference>
<proteinExistence type="predicted"/>
<dbReference type="EMBL" id="REGN01000247">
    <property type="protein sequence ID" value="RNA43246.1"/>
    <property type="molecule type" value="Genomic_DNA"/>
</dbReference>
<keyword evidence="2" id="KW-1185">Reference proteome</keyword>
<dbReference type="Proteomes" id="UP000276133">
    <property type="component" value="Unassembled WGS sequence"/>
</dbReference>
<evidence type="ECO:0000313" key="2">
    <source>
        <dbReference type="Proteomes" id="UP000276133"/>
    </source>
</evidence>